<dbReference type="InterPro" id="IPR009057">
    <property type="entry name" value="Homeodomain-like_sf"/>
</dbReference>
<keyword evidence="4" id="KW-1185">Reference proteome</keyword>
<evidence type="ECO:0000313" key="4">
    <source>
        <dbReference type="Proteomes" id="UP001347796"/>
    </source>
</evidence>
<dbReference type="Gene3D" id="3.30.420.10">
    <property type="entry name" value="Ribonuclease H-like superfamily/Ribonuclease H"/>
    <property type="match status" value="1"/>
</dbReference>
<dbReference type="Pfam" id="PF13358">
    <property type="entry name" value="DDE_3"/>
    <property type="match status" value="1"/>
</dbReference>
<feature type="domain" description="Tc1-like transposase DDE" evidence="2">
    <location>
        <begin position="152"/>
        <end position="304"/>
    </location>
</feature>
<dbReference type="InterPro" id="IPR002492">
    <property type="entry name" value="Transposase_Tc1-like"/>
</dbReference>
<dbReference type="AlphaFoldDB" id="A0AAN8PXE9"/>
<proteinExistence type="predicted"/>
<dbReference type="GO" id="GO:0003677">
    <property type="term" value="F:DNA binding"/>
    <property type="evidence" value="ECO:0007669"/>
    <property type="project" value="InterPro"/>
</dbReference>
<organism evidence="3 4">
    <name type="scientific">Patella caerulea</name>
    <name type="common">Rayed Mediterranean limpet</name>
    <dbReference type="NCBI Taxonomy" id="87958"/>
    <lineage>
        <taxon>Eukaryota</taxon>
        <taxon>Metazoa</taxon>
        <taxon>Spiralia</taxon>
        <taxon>Lophotrochozoa</taxon>
        <taxon>Mollusca</taxon>
        <taxon>Gastropoda</taxon>
        <taxon>Patellogastropoda</taxon>
        <taxon>Patelloidea</taxon>
        <taxon>Patellidae</taxon>
        <taxon>Patella</taxon>
    </lineage>
</organism>
<dbReference type="SUPFAM" id="SSF46689">
    <property type="entry name" value="Homeodomain-like"/>
    <property type="match status" value="1"/>
</dbReference>
<feature type="domain" description="Transposase Tc1-like" evidence="1">
    <location>
        <begin position="72"/>
        <end position="144"/>
    </location>
</feature>
<reference evidence="3 4" key="1">
    <citation type="submission" date="2024-01" db="EMBL/GenBank/DDBJ databases">
        <title>The genome of the rayed Mediterranean limpet Patella caerulea (Linnaeus, 1758).</title>
        <authorList>
            <person name="Anh-Thu Weber A."/>
            <person name="Halstead-Nussloch G."/>
        </authorList>
    </citation>
    <scope>NUCLEOTIDE SEQUENCE [LARGE SCALE GENOMIC DNA]</scope>
    <source>
        <strain evidence="3">AATW-2023a</strain>
        <tissue evidence="3">Whole specimen</tissue>
    </source>
</reference>
<dbReference type="PANTHER" id="PTHR23022:SF135">
    <property type="entry name" value="SI:DKEY-77F5.3"/>
    <property type="match status" value="1"/>
</dbReference>
<dbReference type="Proteomes" id="UP001347796">
    <property type="component" value="Unassembled WGS sequence"/>
</dbReference>
<dbReference type="NCBIfam" id="NF033545">
    <property type="entry name" value="transpos_IS630"/>
    <property type="match status" value="1"/>
</dbReference>
<gene>
    <name evidence="3" type="ORF">SNE40_007375</name>
</gene>
<dbReference type="GO" id="GO:0015074">
    <property type="term" value="P:DNA integration"/>
    <property type="evidence" value="ECO:0007669"/>
    <property type="project" value="InterPro"/>
</dbReference>
<dbReference type="InterPro" id="IPR036397">
    <property type="entry name" value="RNaseH_sf"/>
</dbReference>
<evidence type="ECO:0000259" key="2">
    <source>
        <dbReference type="Pfam" id="PF13358"/>
    </source>
</evidence>
<evidence type="ECO:0000259" key="1">
    <source>
        <dbReference type="Pfam" id="PF01498"/>
    </source>
</evidence>
<dbReference type="InterPro" id="IPR052338">
    <property type="entry name" value="Transposase_5"/>
</dbReference>
<evidence type="ECO:0008006" key="5">
    <source>
        <dbReference type="Google" id="ProtNLM"/>
    </source>
</evidence>
<dbReference type="InterPro" id="IPR047655">
    <property type="entry name" value="Transpos_IS630-like"/>
</dbReference>
<comment type="caution">
    <text evidence="3">The sequence shown here is derived from an EMBL/GenBank/DDBJ whole genome shotgun (WGS) entry which is preliminary data.</text>
</comment>
<dbReference type="Pfam" id="PF01498">
    <property type="entry name" value="HTH_Tnp_Tc3_2"/>
    <property type="match status" value="1"/>
</dbReference>
<protein>
    <recommendedName>
        <fullName evidence="5">Transposase</fullName>
    </recommendedName>
</protein>
<dbReference type="PANTHER" id="PTHR23022">
    <property type="entry name" value="TRANSPOSABLE ELEMENT-RELATED"/>
    <property type="match status" value="1"/>
</dbReference>
<dbReference type="Gene3D" id="1.10.10.60">
    <property type="entry name" value="Homeodomain-like"/>
    <property type="match status" value="1"/>
</dbReference>
<evidence type="ECO:0000313" key="3">
    <source>
        <dbReference type="EMBL" id="KAK6185054.1"/>
    </source>
</evidence>
<dbReference type="InterPro" id="IPR038717">
    <property type="entry name" value="Tc1-like_DDE_dom"/>
</dbReference>
<dbReference type="EMBL" id="JAZGQO010000006">
    <property type="protein sequence ID" value="KAK6185054.1"/>
    <property type="molecule type" value="Genomic_DNA"/>
</dbReference>
<accession>A0AAN8PXE9</accession>
<name>A0AAN8PXE9_PATCE</name>
<dbReference type="GO" id="GO:0006313">
    <property type="term" value="P:DNA transposition"/>
    <property type="evidence" value="ECO:0007669"/>
    <property type="project" value="InterPro"/>
</dbReference>
<sequence length="347" mass="40192">MPKISDLSPRKKGQIEVLLDNTNLTQSDIARRLDVNRSSVCRIKKKLDSGQSLKSRRVGRCGRKRGTTKRLDRIIVATSLKDRRASCRKLASALWKDGGICVSRKTVNRRLLEAGLKAYRPRKKPRLTENMKKARLEWAIKHKDWSVHQWERVIFSDESTIAVLDDRVQSVRRRRGEEFLPECLRKTVKFPTKIMVWGAISVKGPSRLYIVEGTMDSIKYVDMLEHRLVPQIKDWYGEDNAQQCIFQQDSAPCHVAKRSKAWFQKNKIKVLDWPGNSPDMSPIETLWDTLKDEIHNVPITNKVDLIARLIKVWFHSEIIKRQCESLIQGMPRRVDALIKAKGGQTKY</sequence>